<dbReference type="Proteomes" id="UP000186817">
    <property type="component" value="Unassembled WGS sequence"/>
</dbReference>
<dbReference type="Gene3D" id="1.10.238.10">
    <property type="entry name" value="EF-hand"/>
    <property type="match status" value="1"/>
</dbReference>
<keyword evidence="1" id="KW-0723">Serine/threonine-protein kinase</keyword>
<dbReference type="InterPro" id="IPR050205">
    <property type="entry name" value="CDPK_Ser/Thr_kinases"/>
</dbReference>
<feature type="domain" description="Protein kinase" evidence="6">
    <location>
        <begin position="53"/>
        <end position="432"/>
    </location>
</feature>
<proteinExistence type="predicted"/>
<dbReference type="AlphaFoldDB" id="A0A1Q9DTU0"/>
<keyword evidence="4 7" id="KW-0418">Kinase</keyword>
<evidence type="ECO:0000313" key="7">
    <source>
        <dbReference type="EMBL" id="OLP98593.1"/>
    </source>
</evidence>
<dbReference type="PANTHER" id="PTHR24349">
    <property type="entry name" value="SERINE/THREONINE-PROTEIN KINASE"/>
    <property type="match status" value="1"/>
</dbReference>
<keyword evidence="5" id="KW-0067">ATP-binding</keyword>
<dbReference type="InterPro" id="IPR000719">
    <property type="entry name" value="Prot_kinase_dom"/>
</dbReference>
<evidence type="ECO:0000313" key="8">
    <source>
        <dbReference type="Proteomes" id="UP000186817"/>
    </source>
</evidence>
<dbReference type="Pfam" id="PF00069">
    <property type="entry name" value="Pkinase"/>
    <property type="match status" value="2"/>
</dbReference>
<gene>
    <name evidence="7" type="primary">CPK2</name>
    <name evidence="7" type="ORF">AK812_SmicGene18963</name>
</gene>
<dbReference type="OMA" id="ILERQYF"/>
<dbReference type="EMBL" id="LSRX01000391">
    <property type="protein sequence ID" value="OLP98593.1"/>
    <property type="molecule type" value="Genomic_DNA"/>
</dbReference>
<comment type="caution">
    <text evidence="7">The sequence shown here is derived from an EMBL/GenBank/DDBJ whole genome shotgun (WGS) entry which is preliminary data.</text>
</comment>
<reference evidence="7 8" key="1">
    <citation type="submission" date="2016-02" db="EMBL/GenBank/DDBJ databases">
        <title>Genome analysis of coral dinoflagellate symbionts highlights evolutionary adaptations to a symbiotic lifestyle.</title>
        <authorList>
            <person name="Aranda M."/>
            <person name="Li Y."/>
            <person name="Liew Y.J."/>
            <person name="Baumgarten S."/>
            <person name="Simakov O."/>
            <person name="Wilson M."/>
            <person name="Piel J."/>
            <person name="Ashoor H."/>
            <person name="Bougouffa S."/>
            <person name="Bajic V.B."/>
            <person name="Ryu T."/>
            <person name="Ravasi T."/>
            <person name="Bayer T."/>
            <person name="Micklem G."/>
            <person name="Kim H."/>
            <person name="Bhak J."/>
            <person name="Lajeunesse T.C."/>
            <person name="Voolstra C.R."/>
        </authorList>
    </citation>
    <scope>NUCLEOTIDE SEQUENCE [LARGE SCALE GENOMIC DNA]</scope>
    <source>
        <strain evidence="7 8">CCMP2467</strain>
    </source>
</reference>
<dbReference type="Gene3D" id="3.30.200.20">
    <property type="entry name" value="Phosphorylase Kinase, domain 1"/>
    <property type="match status" value="1"/>
</dbReference>
<protein>
    <submittedName>
        <fullName evidence="7">Calcium-dependent protein kinase 2</fullName>
    </submittedName>
</protein>
<dbReference type="GO" id="GO:0004674">
    <property type="term" value="F:protein serine/threonine kinase activity"/>
    <property type="evidence" value="ECO:0007669"/>
    <property type="project" value="UniProtKB-KW"/>
</dbReference>
<dbReference type="OrthoDB" id="408388at2759"/>
<organism evidence="7 8">
    <name type="scientific">Symbiodinium microadriaticum</name>
    <name type="common">Dinoflagellate</name>
    <name type="synonym">Zooxanthella microadriatica</name>
    <dbReference type="NCBI Taxonomy" id="2951"/>
    <lineage>
        <taxon>Eukaryota</taxon>
        <taxon>Sar</taxon>
        <taxon>Alveolata</taxon>
        <taxon>Dinophyceae</taxon>
        <taxon>Suessiales</taxon>
        <taxon>Symbiodiniaceae</taxon>
        <taxon>Symbiodinium</taxon>
    </lineage>
</organism>
<evidence type="ECO:0000256" key="4">
    <source>
        <dbReference type="ARBA" id="ARBA00022777"/>
    </source>
</evidence>
<dbReference type="InterPro" id="IPR011992">
    <property type="entry name" value="EF-hand-dom_pair"/>
</dbReference>
<keyword evidence="8" id="KW-1185">Reference proteome</keyword>
<dbReference type="GO" id="GO:0005524">
    <property type="term" value="F:ATP binding"/>
    <property type="evidence" value="ECO:0007669"/>
    <property type="project" value="UniProtKB-KW"/>
</dbReference>
<dbReference type="SUPFAM" id="SSF56112">
    <property type="entry name" value="Protein kinase-like (PK-like)"/>
    <property type="match status" value="1"/>
</dbReference>
<accession>A0A1Q9DTU0</accession>
<dbReference type="Gene3D" id="1.10.510.10">
    <property type="entry name" value="Transferase(Phosphotransferase) domain 1"/>
    <property type="match status" value="2"/>
</dbReference>
<evidence type="ECO:0000256" key="2">
    <source>
        <dbReference type="ARBA" id="ARBA00022679"/>
    </source>
</evidence>
<evidence type="ECO:0000256" key="1">
    <source>
        <dbReference type="ARBA" id="ARBA00022527"/>
    </source>
</evidence>
<sequence length="646" mass="72944">MGGFCCVQKRLDTSVDWIRESLPVALSDDADYGASRFAPRVADMGSPGSKAKSQVRAREGRDDFAEEVAFQIASDRQGDFRERRSDLVEAASWLPVLYEVCPPGPDDMPHVAKAVHRKTKVPRQLASFRKPSGSAAQERLHSFIASLQKISAEHEAVAKVLEVFEDYLNVHLIQELCTGGSVYERILERQYFTEQEAAVLVKHMLQALAPFHENHLYHGSLSPECFRFLNASPHAPLKLVDFGLELKAHRWNAVEHLSGPDLQSPCLPEFFETCKLVFCAPDFAPPQQTRRKKDSTESVVEMAAYAHEVPEEQDGVNLLDEEVLANVLSEHADWVEEQRSVMAGSTSFSTKNEAADIWSIGAIAFLLLCGYPPFFAPSRNAILGRIHRGEVSFDPPFWSKISEEAKSFVSSCLQQSFWDRCSLQEALNHPWILRLADSSPSGSMFASFMLNLRRFYRTSLIEIYTARILATQFRREELHEFLCRCREIDMASSGFFTASDLKHILSALGHPQIAEAISSRFLQTFRHPGESYIDYMALLDSVRLRQQRMFEDELWRHFQRVLQSSGRCDVDGICSSLFVKDLAIVFGDPVIVGLLMREIPDSPGLEDASVCHRLQVGLRSECALRGTSQLDFRTLCSVLLQQLRQF</sequence>
<dbReference type="InterPro" id="IPR011009">
    <property type="entry name" value="Kinase-like_dom_sf"/>
</dbReference>
<evidence type="ECO:0000256" key="3">
    <source>
        <dbReference type="ARBA" id="ARBA00022741"/>
    </source>
</evidence>
<keyword evidence="3" id="KW-0547">Nucleotide-binding</keyword>
<dbReference type="SUPFAM" id="SSF47473">
    <property type="entry name" value="EF-hand"/>
    <property type="match status" value="1"/>
</dbReference>
<name>A0A1Q9DTU0_SYMMI</name>
<dbReference type="SMART" id="SM00220">
    <property type="entry name" value="S_TKc"/>
    <property type="match status" value="1"/>
</dbReference>
<evidence type="ECO:0000256" key="5">
    <source>
        <dbReference type="ARBA" id="ARBA00022840"/>
    </source>
</evidence>
<keyword evidence="2" id="KW-0808">Transferase</keyword>
<dbReference type="PROSITE" id="PS50011">
    <property type="entry name" value="PROTEIN_KINASE_DOM"/>
    <property type="match status" value="1"/>
</dbReference>
<evidence type="ECO:0000259" key="6">
    <source>
        <dbReference type="PROSITE" id="PS50011"/>
    </source>
</evidence>